<evidence type="ECO:0000313" key="2">
    <source>
        <dbReference type="EMBL" id="MCH6172316.1"/>
    </source>
</evidence>
<dbReference type="InterPro" id="IPR013216">
    <property type="entry name" value="Methyltransf_11"/>
</dbReference>
<sequence length="258" mass="28193">MLKFDNEGARRTEKLYASPDVEAQRKHVLSLLAPQAGECVLDVGSGPGYLVASIAEAVGPTGAVHGVDPSSAMNSLAAARAADMPWVHFEECGANALPFADGVFDAAVSTQVYEYVADISGALRELRRVLRPGGRALVLDTDADSLVWHTSDRLLHRRVLAAWEDHLVHPRLPRVLAGLMRRAGFHVTEQLVHVMFNAQMTPDAFSTSYMNSIAQFVVGRRGLTAAEVEAWLTDLRARNDEGDYLYSINRYMFLATAA</sequence>
<accession>A0ABS9TUZ4</accession>
<dbReference type="RefSeq" id="WP_241043134.1">
    <property type="nucleotide sequence ID" value="NZ_BAAAJF010000046.1"/>
</dbReference>
<feature type="domain" description="Methyltransferase type 11" evidence="1">
    <location>
        <begin position="41"/>
        <end position="137"/>
    </location>
</feature>
<keyword evidence="2" id="KW-0489">Methyltransferase</keyword>
<evidence type="ECO:0000313" key="3">
    <source>
        <dbReference type="Proteomes" id="UP001299970"/>
    </source>
</evidence>
<organism evidence="2 3">
    <name type="scientific">Pseudonocardia alaniniphila</name>
    <dbReference type="NCBI Taxonomy" id="75291"/>
    <lineage>
        <taxon>Bacteria</taxon>
        <taxon>Bacillati</taxon>
        <taxon>Actinomycetota</taxon>
        <taxon>Actinomycetes</taxon>
        <taxon>Pseudonocardiales</taxon>
        <taxon>Pseudonocardiaceae</taxon>
        <taxon>Pseudonocardia</taxon>
    </lineage>
</organism>
<dbReference type="GO" id="GO:0008168">
    <property type="term" value="F:methyltransferase activity"/>
    <property type="evidence" value="ECO:0007669"/>
    <property type="project" value="UniProtKB-KW"/>
</dbReference>
<keyword evidence="2" id="KW-0808">Transferase</keyword>
<dbReference type="EMBL" id="JAKXMK010000065">
    <property type="protein sequence ID" value="MCH6172316.1"/>
    <property type="molecule type" value="Genomic_DNA"/>
</dbReference>
<gene>
    <name evidence="2" type="ORF">MMF94_42135</name>
</gene>
<name>A0ABS9TUZ4_9PSEU</name>
<dbReference type="Pfam" id="PF08241">
    <property type="entry name" value="Methyltransf_11"/>
    <property type="match status" value="1"/>
</dbReference>
<evidence type="ECO:0000259" key="1">
    <source>
        <dbReference type="Pfam" id="PF08241"/>
    </source>
</evidence>
<comment type="caution">
    <text evidence="2">The sequence shown here is derived from an EMBL/GenBank/DDBJ whole genome shotgun (WGS) entry which is preliminary data.</text>
</comment>
<keyword evidence="3" id="KW-1185">Reference proteome</keyword>
<dbReference type="CDD" id="cd02440">
    <property type="entry name" value="AdoMet_MTases"/>
    <property type="match status" value="1"/>
</dbReference>
<protein>
    <submittedName>
        <fullName evidence="2">Methyltransferase domain-containing protein</fullName>
    </submittedName>
</protein>
<dbReference type="SUPFAM" id="SSF53335">
    <property type="entry name" value="S-adenosyl-L-methionine-dependent methyltransferases"/>
    <property type="match status" value="1"/>
</dbReference>
<dbReference type="GO" id="GO:0032259">
    <property type="term" value="P:methylation"/>
    <property type="evidence" value="ECO:0007669"/>
    <property type="project" value="UniProtKB-KW"/>
</dbReference>
<dbReference type="PANTHER" id="PTHR42912">
    <property type="entry name" value="METHYLTRANSFERASE"/>
    <property type="match status" value="1"/>
</dbReference>
<reference evidence="2 3" key="1">
    <citation type="submission" date="2022-03" db="EMBL/GenBank/DDBJ databases">
        <title>Pseudonocardia alaer sp. nov., a novel actinomycete isolated from reed forest soil.</title>
        <authorList>
            <person name="Wang L."/>
        </authorList>
    </citation>
    <scope>NUCLEOTIDE SEQUENCE [LARGE SCALE GENOMIC DNA]</scope>
    <source>
        <strain evidence="2 3">Y-16303</strain>
    </source>
</reference>
<dbReference type="InterPro" id="IPR029063">
    <property type="entry name" value="SAM-dependent_MTases_sf"/>
</dbReference>
<dbReference type="Gene3D" id="3.40.50.150">
    <property type="entry name" value="Vaccinia Virus protein VP39"/>
    <property type="match status" value="1"/>
</dbReference>
<proteinExistence type="predicted"/>
<dbReference type="Proteomes" id="UP001299970">
    <property type="component" value="Unassembled WGS sequence"/>
</dbReference>
<dbReference type="InterPro" id="IPR050508">
    <property type="entry name" value="Methyltransf_Superfamily"/>
</dbReference>